<gene>
    <name evidence="2" type="ORF">OFUS_LOCUS5535</name>
</gene>
<comment type="caution">
    <text evidence="2">The sequence shown here is derived from an EMBL/GenBank/DDBJ whole genome shotgun (WGS) entry which is preliminary data.</text>
</comment>
<evidence type="ECO:0000313" key="2">
    <source>
        <dbReference type="EMBL" id="CAH1778642.1"/>
    </source>
</evidence>
<name>A0A8S4NBR0_OWEFU</name>
<keyword evidence="1" id="KW-1133">Transmembrane helix</keyword>
<dbReference type="AlphaFoldDB" id="A0A8S4NBR0"/>
<keyword evidence="1" id="KW-0812">Transmembrane</keyword>
<evidence type="ECO:0000313" key="3">
    <source>
        <dbReference type="Proteomes" id="UP000749559"/>
    </source>
</evidence>
<sequence>MTEPADVIWKSKGGITPTDSEIEHVVRRRISKIAITVLSIFAGVGIALALIYIMYAVVHNGHVMIKDEWPIMTCAIIIGCILLDVYVLIHIGDLQTGVQPEPLHRDICLAIIVAKGGDPLSMKLFSPIGAAFGFLETVAGEGQMPGLGADKSLKMPGVALAAGKIDRSEKSVLYTAYH</sequence>
<keyword evidence="3" id="KW-1185">Reference proteome</keyword>
<protein>
    <submittedName>
        <fullName evidence="2">Uncharacterized protein</fullName>
    </submittedName>
</protein>
<feature type="transmembrane region" description="Helical" evidence="1">
    <location>
        <begin position="69"/>
        <end position="89"/>
    </location>
</feature>
<proteinExistence type="predicted"/>
<keyword evidence="1" id="KW-0472">Membrane</keyword>
<dbReference type="Proteomes" id="UP000749559">
    <property type="component" value="Unassembled WGS sequence"/>
</dbReference>
<reference evidence="2" key="1">
    <citation type="submission" date="2022-03" db="EMBL/GenBank/DDBJ databases">
        <authorList>
            <person name="Martin C."/>
        </authorList>
    </citation>
    <scope>NUCLEOTIDE SEQUENCE</scope>
</reference>
<organism evidence="2 3">
    <name type="scientific">Owenia fusiformis</name>
    <name type="common">Polychaete worm</name>
    <dbReference type="NCBI Taxonomy" id="6347"/>
    <lineage>
        <taxon>Eukaryota</taxon>
        <taxon>Metazoa</taxon>
        <taxon>Spiralia</taxon>
        <taxon>Lophotrochozoa</taxon>
        <taxon>Annelida</taxon>
        <taxon>Polychaeta</taxon>
        <taxon>Sedentaria</taxon>
        <taxon>Canalipalpata</taxon>
        <taxon>Sabellida</taxon>
        <taxon>Oweniida</taxon>
        <taxon>Oweniidae</taxon>
        <taxon>Owenia</taxon>
    </lineage>
</organism>
<evidence type="ECO:0000256" key="1">
    <source>
        <dbReference type="SAM" id="Phobius"/>
    </source>
</evidence>
<feature type="transmembrane region" description="Helical" evidence="1">
    <location>
        <begin position="33"/>
        <end position="57"/>
    </location>
</feature>
<feature type="non-terminal residue" evidence="2">
    <location>
        <position position="1"/>
    </location>
</feature>
<accession>A0A8S4NBR0</accession>
<dbReference type="EMBL" id="CAIIXF020000003">
    <property type="protein sequence ID" value="CAH1778642.1"/>
    <property type="molecule type" value="Genomic_DNA"/>
</dbReference>